<protein>
    <recommendedName>
        <fullName evidence="3">procollagen-proline 4-dioxygenase</fullName>
        <ecNumber evidence="3">1.14.11.2</ecNumber>
    </recommendedName>
</protein>
<organism evidence="9 10">
    <name type="scientific">Forsythia ovata</name>
    <dbReference type="NCBI Taxonomy" id="205694"/>
    <lineage>
        <taxon>Eukaryota</taxon>
        <taxon>Viridiplantae</taxon>
        <taxon>Streptophyta</taxon>
        <taxon>Embryophyta</taxon>
        <taxon>Tracheophyta</taxon>
        <taxon>Spermatophyta</taxon>
        <taxon>Magnoliopsida</taxon>
        <taxon>eudicotyledons</taxon>
        <taxon>Gunneridae</taxon>
        <taxon>Pentapetalae</taxon>
        <taxon>asterids</taxon>
        <taxon>lamiids</taxon>
        <taxon>Lamiales</taxon>
        <taxon>Oleaceae</taxon>
        <taxon>Forsythieae</taxon>
        <taxon>Forsythia</taxon>
    </lineage>
</organism>
<keyword evidence="7" id="KW-0472">Membrane</keyword>
<evidence type="ECO:0000256" key="6">
    <source>
        <dbReference type="ARBA" id="ARBA00023004"/>
    </source>
</evidence>
<dbReference type="PANTHER" id="PTHR10869:SF238">
    <property type="entry name" value="PROLYL 4-HYDROXYLASE 6-RELATED"/>
    <property type="match status" value="1"/>
</dbReference>
<evidence type="ECO:0000259" key="8">
    <source>
        <dbReference type="PROSITE" id="PS51670"/>
    </source>
</evidence>
<evidence type="ECO:0000256" key="2">
    <source>
        <dbReference type="ARBA" id="ARBA00006511"/>
    </source>
</evidence>
<sequence>MAKLNVGNWEILNMAKDKPEKSMVVYHDSGESIESEDRSSSGIEWFRYEHGQKYELHFDYFDDEANQQLGGHLVATVLMYSLNIEKGGETVFPSSEVRNGPQQSGYTVHVSLFDIPSKSSSRDCNDKDPHCPAWGLHGECERNPQYMVGSEDDLGYCRKSCKVCSS</sequence>
<dbReference type="GO" id="GO:0005789">
    <property type="term" value="C:endoplasmic reticulum membrane"/>
    <property type="evidence" value="ECO:0007669"/>
    <property type="project" value="UniProtKB-SubCell"/>
</dbReference>
<keyword evidence="5" id="KW-0256">Endoplasmic reticulum</keyword>
<proteinExistence type="inferred from homology"/>
<dbReference type="EC" id="1.14.11.2" evidence="3"/>
<reference evidence="10" key="1">
    <citation type="submission" date="2024-07" db="EMBL/GenBank/DDBJ databases">
        <title>Two chromosome-level genome assemblies of Korean endemic species Abeliophyllum distichum and Forsythia ovata (Oleaceae).</title>
        <authorList>
            <person name="Jang H."/>
        </authorList>
    </citation>
    <scope>NUCLEOTIDE SEQUENCE [LARGE SCALE GENOMIC DNA]</scope>
</reference>
<accession>A0ABD1UEH8</accession>
<evidence type="ECO:0000256" key="4">
    <source>
        <dbReference type="ARBA" id="ARBA00022723"/>
    </source>
</evidence>
<comment type="subcellular location">
    <subcellularLocation>
        <location evidence="1">Endoplasmic reticulum membrane</location>
    </subcellularLocation>
</comment>
<dbReference type="EMBL" id="JBFOLJ010000007">
    <property type="protein sequence ID" value="KAL2523397.1"/>
    <property type="molecule type" value="Genomic_DNA"/>
</dbReference>
<dbReference type="PROSITE" id="PS51670">
    <property type="entry name" value="SHKT"/>
    <property type="match status" value="1"/>
</dbReference>
<gene>
    <name evidence="9" type="ORF">Fot_27320</name>
</gene>
<evidence type="ECO:0000256" key="7">
    <source>
        <dbReference type="ARBA" id="ARBA00023136"/>
    </source>
</evidence>
<dbReference type="Gene3D" id="2.60.120.620">
    <property type="entry name" value="q2cbj1_9rhob like domain"/>
    <property type="match status" value="1"/>
</dbReference>
<evidence type="ECO:0000313" key="9">
    <source>
        <dbReference type="EMBL" id="KAL2523397.1"/>
    </source>
</evidence>
<dbReference type="SMART" id="SM00254">
    <property type="entry name" value="ShKT"/>
    <property type="match status" value="1"/>
</dbReference>
<dbReference type="InterPro" id="IPR003582">
    <property type="entry name" value="ShKT_dom"/>
</dbReference>
<evidence type="ECO:0000256" key="3">
    <source>
        <dbReference type="ARBA" id="ARBA00012269"/>
    </source>
</evidence>
<dbReference type="AlphaFoldDB" id="A0ABD1UEH8"/>
<keyword evidence="10" id="KW-1185">Reference proteome</keyword>
<dbReference type="InterPro" id="IPR045054">
    <property type="entry name" value="P4HA-like"/>
</dbReference>
<keyword evidence="6" id="KW-0408">Iron</keyword>
<dbReference type="PANTHER" id="PTHR10869">
    <property type="entry name" value="PROLYL 4-HYDROXYLASE ALPHA SUBUNIT"/>
    <property type="match status" value="1"/>
</dbReference>
<comment type="caution">
    <text evidence="9">The sequence shown here is derived from an EMBL/GenBank/DDBJ whole genome shotgun (WGS) entry which is preliminary data.</text>
</comment>
<evidence type="ECO:0000313" key="10">
    <source>
        <dbReference type="Proteomes" id="UP001604277"/>
    </source>
</evidence>
<keyword evidence="4" id="KW-0479">Metal-binding</keyword>
<comment type="similarity">
    <text evidence="2">Belongs to the P4HA family.</text>
</comment>
<name>A0ABD1UEH8_9LAMI</name>
<feature type="domain" description="ShKT" evidence="8">
    <location>
        <begin position="124"/>
        <end position="164"/>
    </location>
</feature>
<dbReference type="Proteomes" id="UP001604277">
    <property type="component" value="Unassembled WGS sequence"/>
</dbReference>
<dbReference type="GO" id="GO:0004656">
    <property type="term" value="F:procollagen-proline 4-dioxygenase activity"/>
    <property type="evidence" value="ECO:0007669"/>
    <property type="project" value="UniProtKB-EC"/>
</dbReference>
<dbReference type="GO" id="GO:0046872">
    <property type="term" value="F:metal ion binding"/>
    <property type="evidence" value="ECO:0007669"/>
    <property type="project" value="UniProtKB-KW"/>
</dbReference>
<evidence type="ECO:0000256" key="1">
    <source>
        <dbReference type="ARBA" id="ARBA00004586"/>
    </source>
</evidence>
<evidence type="ECO:0000256" key="5">
    <source>
        <dbReference type="ARBA" id="ARBA00022824"/>
    </source>
</evidence>